<reference evidence="1 2" key="1">
    <citation type="submission" date="2024-05" db="EMBL/GenBank/DDBJ databases">
        <title>Genome Sequence and Characterization of the New Strain Purple Sulfur Bacterium of Genus Thioalkalicoccus.</title>
        <authorList>
            <person name="Bryantseva I.A."/>
            <person name="Kyndt J.A."/>
            <person name="Imhoff J.F."/>
        </authorList>
    </citation>
    <scope>NUCLEOTIDE SEQUENCE [LARGE SCALE GENOMIC DNA]</scope>
    <source>
        <strain evidence="1 2">Um2</strain>
    </source>
</reference>
<gene>
    <name evidence="1" type="primary">cas8c</name>
    <name evidence="1" type="ORF">ABC977_17320</name>
</gene>
<evidence type="ECO:0000313" key="1">
    <source>
        <dbReference type="EMBL" id="MEY6434163.1"/>
    </source>
</evidence>
<dbReference type="Proteomes" id="UP001564408">
    <property type="component" value="Unassembled WGS sequence"/>
</dbReference>
<proteinExistence type="predicted"/>
<dbReference type="NCBIfam" id="TIGR01863">
    <property type="entry name" value="cas_Csd1"/>
    <property type="match status" value="1"/>
</dbReference>
<dbReference type="EMBL" id="JBDKXB010000046">
    <property type="protein sequence ID" value="MEY6434163.1"/>
    <property type="molecule type" value="Genomic_DNA"/>
</dbReference>
<dbReference type="RefSeq" id="WP_369668545.1">
    <property type="nucleotide sequence ID" value="NZ_JBDKXB010000046.1"/>
</dbReference>
<organism evidence="1 2">
    <name type="scientific">Thioalkalicoccus limnaeus</name>
    <dbReference type="NCBI Taxonomy" id="120681"/>
    <lineage>
        <taxon>Bacteria</taxon>
        <taxon>Pseudomonadati</taxon>
        <taxon>Pseudomonadota</taxon>
        <taxon>Gammaproteobacteria</taxon>
        <taxon>Chromatiales</taxon>
        <taxon>Chromatiaceae</taxon>
        <taxon>Thioalkalicoccus</taxon>
    </lineage>
</organism>
<comment type="caution">
    <text evidence="1">The sequence shown here is derived from an EMBL/GenBank/DDBJ whole genome shotgun (WGS) entry which is preliminary data.</text>
</comment>
<sequence length="610" mass="67115">MLKELADYADAHLTNPEPGFTSRQIRWCAELAADGRFLNVLPLGDGKRGLEFGRCPDMHSMNAGGRAHFLIETCQYIALLVKGGATPDDRTRKRHDFYVRLLRQAGEVLPLLAPIADLMADPHRIADVRAALIEHKAKPIDWMTWRIAGQHPHESQEIQRWWIDWRNADQVGGVSPEPELTPPHEAPSKGTMVCFLTGKPIVPLQAHPKIIGLPGPDGKPNSFGDAMAGFDKPAFVSFGLDKSANAAMGRKDVQRYVDGLNDLIRNHSLKLANAVVAHWYKDSILLEDDPLAFLMGMESEQQTEAAALAAVRRLLDSIRSGERADLGENRFYAVTLSGASGRVMVRDWMDGRFEELAGHITAWFSDVAIIAQDGLREARAPKFFEVELALVRNDRSKSISKNLEKLSGSMATTLWRVAAQGLPVPQPLMALALAQFRAERFAPDDRKREVFNHARMGLLRAYFVRRTSGGDATVTAYLNPDHPAPAYHCGRLLAVFANLQRAALGDVGAGVVQRYYAAASQTPGLILGRLAANARNHLGKLEPGLAWWYEERVAEVMSRLGDAAPRILDLEGQGLFALGYYQQLAALRAGRKTECNDVTSAADTAPSQGD</sequence>
<accession>A0ABV4BI06</accession>
<dbReference type="InterPro" id="IPR010144">
    <property type="entry name" value="CRISPR-assoc_prot_Csd1-typ"/>
</dbReference>
<protein>
    <submittedName>
        <fullName evidence="1">Type I-C CRISPR-associated protein Cas8c/Csd1</fullName>
    </submittedName>
</protein>
<evidence type="ECO:0000313" key="2">
    <source>
        <dbReference type="Proteomes" id="UP001564408"/>
    </source>
</evidence>
<name>A0ABV4BI06_9GAMM</name>
<dbReference type="Pfam" id="PF09709">
    <property type="entry name" value="Cas_Csd1"/>
    <property type="match status" value="1"/>
</dbReference>
<keyword evidence="2" id="KW-1185">Reference proteome</keyword>